<reference evidence="1" key="2">
    <citation type="journal article" date="2014" name="ISME J.">
        <title>Microbial stratification in low pH oxic and suboxic macroscopic growths along an acid mine drainage.</title>
        <authorList>
            <person name="Mendez-Garcia C."/>
            <person name="Mesa V."/>
            <person name="Sprenger R.R."/>
            <person name="Richter M."/>
            <person name="Diez M.S."/>
            <person name="Solano J."/>
            <person name="Bargiela R."/>
            <person name="Golyshina O.V."/>
            <person name="Manteca A."/>
            <person name="Ramos J.L."/>
            <person name="Gallego J.R."/>
            <person name="Llorente I."/>
            <person name="Martins Dos Santos V.A."/>
            <person name="Jensen O.N."/>
            <person name="Pelaez A.I."/>
            <person name="Sanchez J."/>
            <person name="Ferrer M."/>
        </authorList>
    </citation>
    <scope>NUCLEOTIDE SEQUENCE</scope>
</reference>
<organism evidence="1">
    <name type="scientific">mine drainage metagenome</name>
    <dbReference type="NCBI Taxonomy" id="410659"/>
    <lineage>
        <taxon>unclassified sequences</taxon>
        <taxon>metagenomes</taxon>
        <taxon>ecological metagenomes</taxon>
    </lineage>
</organism>
<reference evidence="1" key="1">
    <citation type="submission" date="2013-08" db="EMBL/GenBank/DDBJ databases">
        <authorList>
            <person name="Mendez C."/>
            <person name="Richter M."/>
            <person name="Ferrer M."/>
            <person name="Sanchez J."/>
        </authorList>
    </citation>
    <scope>NUCLEOTIDE SEQUENCE</scope>
</reference>
<proteinExistence type="predicted"/>
<protein>
    <submittedName>
        <fullName evidence="1">Uncharacterized protein</fullName>
    </submittedName>
</protein>
<accession>T1BJ34</accession>
<comment type="caution">
    <text evidence="1">The sequence shown here is derived from an EMBL/GenBank/DDBJ whole genome shotgun (WGS) entry which is preliminary data.</text>
</comment>
<dbReference type="Gene3D" id="3.40.50.2000">
    <property type="entry name" value="Glycogen Phosphorylase B"/>
    <property type="match status" value="1"/>
</dbReference>
<dbReference type="AlphaFoldDB" id="T1BJ34"/>
<dbReference type="SUPFAM" id="SSF53756">
    <property type="entry name" value="UDP-Glycosyltransferase/glycogen phosphorylase"/>
    <property type="match status" value="1"/>
</dbReference>
<dbReference type="EMBL" id="AUZY01006808">
    <property type="protein sequence ID" value="EQD53159.1"/>
    <property type="molecule type" value="Genomic_DNA"/>
</dbReference>
<gene>
    <name evidence="1" type="ORF">B1B_10402</name>
</gene>
<sequence length="148" mass="15527">MTIAGEVNVNFPDYVRRLRTSAKRLADTDTFRFVGPVPEAEVPRLFAEHDLLLLPYRATGGYSGAMNLAAATGIGIVAYDLPQLRETAAALGVAVSFVSARDVAALEAGLEAAASQRGQVVEAWARALDAARHVLGLQEGTTASVGST</sequence>
<dbReference type="Pfam" id="PF13692">
    <property type="entry name" value="Glyco_trans_1_4"/>
    <property type="match status" value="1"/>
</dbReference>
<evidence type="ECO:0000313" key="1">
    <source>
        <dbReference type="EMBL" id="EQD53159.1"/>
    </source>
</evidence>
<name>T1BJ34_9ZZZZ</name>